<dbReference type="CDD" id="cd00009">
    <property type="entry name" value="AAA"/>
    <property type="match status" value="1"/>
</dbReference>
<gene>
    <name evidence="2" type="ORF">ACE1CA_13270</name>
</gene>
<evidence type="ECO:0000313" key="3">
    <source>
        <dbReference type="Proteomes" id="UP001576780"/>
    </source>
</evidence>
<dbReference type="EMBL" id="JBHFNT010000113">
    <property type="protein sequence ID" value="MFB2835496.1"/>
    <property type="molecule type" value="Genomic_DNA"/>
</dbReference>
<dbReference type="RefSeq" id="WP_413277908.1">
    <property type="nucleotide sequence ID" value="NZ_JBHFNT010000113.1"/>
</dbReference>
<dbReference type="InterPro" id="IPR011704">
    <property type="entry name" value="ATPase_dyneun-rel_AAA"/>
</dbReference>
<name>A0ABV4WKM6_9CYAN</name>
<organism evidence="2 3">
    <name type="scientific">Floridaenema evergladense BLCC-F167</name>
    <dbReference type="NCBI Taxonomy" id="3153639"/>
    <lineage>
        <taxon>Bacteria</taxon>
        <taxon>Bacillati</taxon>
        <taxon>Cyanobacteriota</taxon>
        <taxon>Cyanophyceae</taxon>
        <taxon>Oscillatoriophycideae</taxon>
        <taxon>Aerosakkonematales</taxon>
        <taxon>Aerosakkonemataceae</taxon>
        <taxon>Floridanema</taxon>
        <taxon>Floridanema evergladense</taxon>
    </lineage>
</organism>
<evidence type="ECO:0000259" key="1">
    <source>
        <dbReference type="SMART" id="SM00382"/>
    </source>
</evidence>
<accession>A0ABV4WKM6</accession>
<dbReference type="Pfam" id="PF07728">
    <property type="entry name" value="AAA_5"/>
    <property type="match status" value="1"/>
</dbReference>
<dbReference type="Gene3D" id="3.40.50.300">
    <property type="entry name" value="P-loop containing nucleotide triphosphate hydrolases"/>
    <property type="match status" value="1"/>
</dbReference>
<keyword evidence="3" id="KW-1185">Reference proteome</keyword>
<feature type="domain" description="AAA+ ATPase" evidence="1">
    <location>
        <begin position="108"/>
        <end position="293"/>
    </location>
</feature>
<dbReference type="Proteomes" id="UP001576780">
    <property type="component" value="Unassembled WGS sequence"/>
</dbReference>
<reference evidence="2 3" key="1">
    <citation type="submission" date="2024-09" db="EMBL/GenBank/DDBJ databases">
        <title>Floridaenema gen nov. (Aerosakkonemataceae, Aerosakkonematales ord. nov., Cyanobacteria) from benthic tropical and subtropical fresh waters, with the description of four new species.</title>
        <authorList>
            <person name="Moretto J.A."/>
            <person name="Berthold D.E."/>
            <person name="Lefler F.W."/>
            <person name="Huang I.-S."/>
            <person name="Laughinghouse H. IV."/>
        </authorList>
    </citation>
    <scope>NUCLEOTIDE SEQUENCE [LARGE SCALE GENOMIC DNA]</scope>
    <source>
        <strain evidence="2 3">BLCC-F167</strain>
    </source>
</reference>
<proteinExistence type="predicted"/>
<evidence type="ECO:0000313" key="2">
    <source>
        <dbReference type="EMBL" id="MFB2835496.1"/>
    </source>
</evidence>
<dbReference type="SMART" id="SM00382">
    <property type="entry name" value="AAA"/>
    <property type="match status" value="1"/>
</dbReference>
<dbReference type="InterPro" id="IPR027417">
    <property type="entry name" value="P-loop_NTPase"/>
</dbReference>
<protein>
    <submittedName>
        <fullName evidence="2">AAA family ATPase</fullName>
    </submittedName>
</protein>
<sequence length="374" mass="42818">MTEWYLFQGKGTREEELNNLRKKIKNIKSPPWRQFGKEEDFVINDAKADNTGKEGKLTPEDIDKRRFDQLTALANRKEREIKKGKNFRLSDSKESTEVRDAVNAAIYLRRPLLVTGNPGSGKTSLAYAIAYELNLGPVLSWSITARSTLQEGLYRYDAIARLQDANNKNIEEQPIGQYIKLGALGTAFLPSYLPRVLLIDEIDKSDINLPNDLLNLLEEGEFEIPELVRRSKHLEGNNLFTVQTQDEDIDVTIRGGRVKCYAFPIIIMTSNGEREFPQAFKRRCLRVRMPDPKADELETIVKSHFGEELFREKTEQINELIEKFVPKEGEPMDKATDQLLNAIYVITHENSPQIEEKRTAIQDLLMKSLTESDG</sequence>
<comment type="caution">
    <text evidence="2">The sequence shown here is derived from an EMBL/GenBank/DDBJ whole genome shotgun (WGS) entry which is preliminary data.</text>
</comment>
<dbReference type="SUPFAM" id="SSF52540">
    <property type="entry name" value="P-loop containing nucleoside triphosphate hydrolases"/>
    <property type="match status" value="1"/>
</dbReference>
<dbReference type="InterPro" id="IPR003593">
    <property type="entry name" value="AAA+_ATPase"/>
</dbReference>